<dbReference type="PANTHER" id="PTHR43005">
    <property type="entry name" value="BLR7065 PROTEIN"/>
    <property type="match status" value="1"/>
</dbReference>
<keyword evidence="11" id="KW-1185">Reference proteome</keyword>
<proteinExistence type="inferred from homology"/>
<dbReference type="PANTHER" id="PTHR43005:SF2">
    <property type="entry name" value="INTEGRAL MEMBRANE SUGAR TRANSPORT PROTEIN"/>
    <property type="match status" value="1"/>
</dbReference>
<evidence type="ECO:0000256" key="8">
    <source>
        <dbReference type="RuleBase" id="RU363032"/>
    </source>
</evidence>
<keyword evidence="7 8" id="KW-0472">Membrane</keyword>
<feature type="transmembrane region" description="Helical" evidence="8">
    <location>
        <begin position="270"/>
        <end position="292"/>
    </location>
</feature>
<evidence type="ECO:0000256" key="4">
    <source>
        <dbReference type="ARBA" id="ARBA00022519"/>
    </source>
</evidence>
<feature type="transmembrane region" description="Helical" evidence="8">
    <location>
        <begin position="171"/>
        <end position="188"/>
    </location>
</feature>
<keyword evidence="2 8" id="KW-0813">Transport</keyword>
<dbReference type="InterPro" id="IPR035906">
    <property type="entry name" value="MetI-like_sf"/>
</dbReference>
<feature type="domain" description="ABC transmembrane type-1" evidence="9">
    <location>
        <begin position="73"/>
        <end position="287"/>
    </location>
</feature>
<dbReference type="AlphaFoldDB" id="A0A1X1D7F5"/>
<keyword evidence="6 8" id="KW-1133">Transmembrane helix</keyword>
<evidence type="ECO:0000256" key="2">
    <source>
        <dbReference type="ARBA" id="ARBA00022448"/>
    </source>
</evidence>
<evidence type="ECO:0000256" key="6">
    <source>
        <dbReference type="ARBA" id="ARBA00022989"/>
    </source>
</evidence>
<feature type="transmembrane region" description="Helical" evidence="8">
    <location>
        <begin position="77"/>
        <end position="98"/>
    </location>
</feature>
<sequence length="303" mass="33850">MLSLRQREQRQAWVLLAPMLLVMLLLTAWPLLRTIWLSFTDAALIGSGGGAPAWVGLENYLYAITDPDFQTSLWRTLYFTVVSVACEGVTGVLVALLLNQKFAGRNVLRVLVILPWALPTIVNAMMWRLNFNPDYGSINALLTQLHIIDGYRSWLGSPDSALNAVMFADVWKNYPLVTLLVLAALQSVPDDLYEAARLDGASAWRRFRAITFPAIVGSLSVALVLRTIDAFKIFDIIYVMTRGGPVDSTKTLSFYVYQESFSYLRAGSGAAYAMLMTLLCAVLITLYMLLLWRQRRRGSAHEG</sequence>
<keyword evidence="4" id="KW-0997">Cell inner membrane</keyword>
<evidence type="ECO:0000256" key="5">
    <source>
        <dbReference type="ARBA" id="ARBA00022692"/>
    </source>
</evidence>
<dbReference type="EMBL" id="MLFS01000040">
    <property type="protein sequence ID" value="ORM72500.1"/>
    <property type="molecule type" value="Genomic_DNA"/>
</dbReference>
<evidence type="ECO:0000256" key="1">
    <source>
        <dbReference type="ARBA" id="ARBA00004429"/>
    </source>
</evidence>
<feature type="transmembrane region" description="Helical" evidence="8">
    <location>
        <begin position="12"/>
        <end position="32"/>
    </location>
</feature>
<dbReference type="SUPFAM" id="SSF161098">
    <property type="entry name" value="MetI-like"/>
    <property type="match status" value="1"/>
</dbReference>
<evidence type="ECO:0000313" key="10">
    <source>
        <dbReference type="EMBL" id="ORM72500.1"/>
    </source>
</evidence>
<organism evidence="10 11">
    <name type="scientific">Pantoea wallisii</name>
    <dbReference type="NCBI Taxonomy" id="1076551"/>
    <lineage>
        <taxon>Bacteria</taxon>
        <taxon>Pseudomonadati</taxon>
        <taxon>Pseudomonadota</taxon>
        <taxon>Gammaproteobacteria</taxon>
        <taxon>Enterobacterales</taxon>
        <taxon>Erwiniaceae</taxon>
        <taxon>Pantoea</taxon>
    </lineage>
</organism>
<protein>
    <submittedName>
        <fullName evidence="10">ABC transporter permease</fullName>
    </submittedName>
</protein>
<dbReference type="InterPro" id="IPR000515">
    <property type="entry name" value="MetI-like"/>
</dbReference>
<dbReference type="GO" id="GO:0055085">
    <property type="term" value="P:transmembrane transport"/>
    <property type="evidence" value="ECO:0007669"/>
    <property type="project" value="InterPro"/>
</dbReference>
<evidence type="ECO:0000259" key="9">
    <source>
        <dbReference type="PROSITE" id="PS50928"/>
    </source>
</evidence>
<dbReference type="Pfam" id="PF00528">
    <property type="entry name" value="BPD_transp_1"/>
    <property type="match status" value="1"/>
</dbReference>
<keyword evidence="5 8" id="KW-0812">Transmembrane</keyword>
<dbReference type="Proteomes" id="UP000193104">
    <property type="component" value="Unassembled WGS sequence"/>
</dbReference>
<dbReference type="OrthoDB" id="8417460at2"/>
<evidence type="ECO:0000256" key="7">
    <source>
        <dbReference type="ARBA" id="ARBA00023136"/>
    </source>
</evidence>
<dbReference type="SUPFAM" id="SSF160964">
    <property type="entry name" value="MalF N-terminal region-like"/>
    <property type="match status" value="1"/>
</dbReference>
<keyword evidence="3" id="KW-1003">Cell membrane</keyword>
<gene>
    <name evidence="10" type="ORF">HA48_14180</name>
</gene>
<comment type="similarity">
    <text evidence="8">Belongs to the binding-protein-dependent transport system permease family.</text>
</comment>
<evidence type="ECO:0000256" key="3">
    <source>
        <dbReference type="ARBA" id="ARBA00022475"/>
    </source>
</evidence>
<dbReference type="GO" id="GO:0005886">
    <property type="term" value="C:plasma membrane"/>
    <property type="evidence" value="ECO:0007669"/>
    <property type="project" value="UniProtKB-SubCell"/>
</dbReference>
<dbReference type="PROSITE" id="PS50928">
    <property type="entry name" value="ABC_TM1"/>
    <property type="match status" value="1"/>
</dbReference>
<feature type="transmembrane region" description="Helical" evidence="8">
    <location>
        <begin position="209"/>
        <end position="228"/>
    </location>
</feature>
<comment type="subcellular location">
    <subcellularLocation>
        <location evidence="1">Cell inner membrane</location>
        <topology evidence="1">Multi-pass membrane protein</topology>
    </subcellularLocation>
    <subcellularLocation>
        <location evidence="8">Cell membrane</location>
        <topology evidence="8">Multi-pass membrane protein</topology>
    </subcellularLocation>
</comment>
<reference evidence="10 11" key="1">
    <citation type="journal article" date="2017" name="Antonie Van Leeuwenhoek">
        <title>Phylogenomic resolution of the bacterial genus Pantoea and its relationship with Erwinia and Tatumella.</title>
        <authorList>
            <person name="Palmer M."/>
            <person name="Steenkamp E.T."/>
            <person name="Coetzee M.P."/>
            <person name="Chan W.Y."/>
            <person name="van Zyl E."/>
            <person name="De Maayer P."/>
            <person name="Coutinho T.A."/>
            <person name="Blom J."/>
            <person name="Smits T.H."/>
            <person name="Duffy B."/>
            <person name="Venter S.N."/>
        </authorList>
    </citation>
    <scope>NUCLEOTIDE SEQUENCE [LARGE SCALE GENOMIC DNA]</scope>
    <source>
        <strain evidence="10 11">LMG 26277</strain>
    </source>
</reference>
<feature type="transmembrane region" description="Helical" evidence="8">
    <location>
        <begin position="110"/>
        <end position="129"/>
    </location>
</feature>
<dbReference type="CDD" id="cd06261">
    <property type="entry name" value="TM_PBP2"/>
    <property type="match status" value="1"/>
</dbReference>
<comment type="caution">
    <text evidence="10">The sequence shown here is derived from an EMBL/GenBank/DDBJ whole genome shotgun (WGS) entry which is preliminary data.</text>
</comment>
<name>A0A1X1D7F5_9GAMM</name>
<dbReference type="RefSeq" id="WP_128601932.1">
    <property type="nucleotide sequence ID" value="NZ_MLFS01000040.1"/>
</dbReference>
<evidence type="ECO:0000313" key="11">
    <source>
        <dbReference type="Proteomes" id="UP000193104"/>
    </source>
</evidence>
<accession>A0A1X1D7F5</accession>
<dbReference type="STRING" id="1076551.HA48_14180"/>
<dbReference type="Gene3D" id="1.10.3720.10">
    <property type="entry name" value="MetI-like"/>
    <property type="match status" value="1"/>
</dbReference>